<dbReference type="AlphaFoldDB" id="V6LP54"/>
<dbReference type="EMBL" id="AUWU02000004">
    <property type="protein sequence ID" value="KAH0574474.1"/>
    <property type="molecule type" value="Genomic_DNA"/>
</dbReference>
<keyword evidence="3" id="KW-1185">Reference proteome</keyword>
<dbReference type="Proteomes" id="UP000018208">
    <property type="component" value="Unassembled WGS sequence"/>
</dbReference>
<reference evidence="1 2" key="1">
    <citation type="journal article" date="2014" name="PLoS Genet.">
        <title>The Genome of Spironucleus salmonicida Highlights a Fish Pathogen Adapted to Fluctuating Environments.</title>
        <authorList>
            <person name="Xu F."/>
            <person name="Jerlstrom-Hultqvist J."/>
            <person name="Einarsson E."/>
            <person name="Astvaldsson A."/>
            <person name="Svard S.G."/>
            <person name="Andersson J.O."/>
        </authorList>
    </citation>
    <scope>NUCLEOTIDE SEQUENCE</scope>
    <source>
        <strain evidence="2">ATCC 50377</strain>
    </source>
</reference>
<proteinExistence type="predicted"/>
<sequence>MDSQLIAIMKVFEKFSNVHRQRIQALYQQQNMLSTESNLQSKLCQQTIELTATQLANLEQGILFSREIQNNASQILKSKIQEDDLEKLAFIQLVIESYKFALPDLAVLAKKCKWKFPRSQFIQAELELPIVNQEQEVVQQVQMDQVQTVSISAPTLDFLDK</sequence>
<evidence type="ECO:0000313" key="1">
    <source>
        <dbReference type="EMBL" id="EST46018.1"/>
    </source>
</evidence>
<dbReference type="VEuPathDB" id="GiardiaDB:SS50377_24432"/>
<organism evidence="1">
    <name type="scientific">Spironucleus salmonicida</name>
    <dbReference type="NCBI Taxonomy" id="348837"/>
    <lineage>
        <taxon>Eukaryota</taxon>
        <taxon>Metamonada</taxon>
        <taxon>Diplomonadida</taxon>
        <taxon>Hexamitidae</taxon>
        <taxon>Hexamitinae</taxon>
        <taxon>Spironucleus</taxon>
    </lineage>
</organism>
<accession>V6LP54</accession>
<protein>
    <submittedName>
        <fullName evidence="1">Uncharacterized protein</fullName>
    </submittedName>
</protein>
<dbReference type="EMBL" id="KI546085">
    <property type="protein sequence ID" value="EST46018.1"/>
    <property type="molecule type" value="Genomic_DNA"/>
</dbReference>
<name>V6LP54_9EUKA</name>
<evidence type="ECO:0000313" key="3">
    <source>
        <dbReference type="Proteomes" id="UP000018208"/>
    </source>
</evidence>
<gene>
    <name evidence="1" type="ORF">SS50377_14006</name>
    <name evidence="2" type="ORF">SS50377_24432</name>
</gene>
<evidence type="ECO:0000313" key="2">
    <source>
        <dbReference type="EMBL" id="KAH0574474.1"/>
    </source>
</evidence>
<reference evidence="2" key="2">
    <citation type="submission" date="2020-12" db="EMBL/GenBank/DDBJ databases">
        <title>New Spironucleus salmonicida genome in near-complete chromosomes.</title>
        <authorList>
            <person name="Xu F."/>
            <person name="Kurt Z."/>
            <person name="Jimenez-Gonzalez A."/>
            <person name="Astvaldsson A."/>
            <person name="Andersson J.O."/>
            <person name="Svard S.G."/>
        </authorList>
    </citation>
    <scope>NUCLEOTIDE SEQUENCE</scope>
    <source>
        <strain evidence="2">ATCC 50377</strain>
    </source>
</reference>